<proteinExistence type="predicted"/>
<reference evidence="1 2" key="1">
    <citation type="journal article" date="2022" name="Hortic Res">
        <title>A haplotype resolved chromosomal level avocado genome allows analysis of novel avocado genes.</title>
        <authorList>
            <person name="Nath O."/>
            <person name="Fletcher S.J."/>
            <person name="Hayward A."/>
            <person name="Shaw L.M."/>
            <person name="Masouleh A.K."/>
            <person name="Furtado A."/>
            <person name="Henry R.J."/>
            <person name="Mitter N."/>
        </authorList>
    </citation>
    <scope>NUCLEOTIDE SEQUENCE [LARGE SCALE GENOMIC DNA]</scope>
    <source>
        <strain evidence="2">cv. Hass</strain>
    </source>
</reference>
<protein>
    <submittedName>
        <fullName evidence="1">Uncharacterized protein</fullName>
    </submittedName>
</protein>
<sequence>MKVVISFLLILGTFGSIFGLSPPIPVNQLSRYSGHHAISIDMGLSLDDLISSIQPSRTVLPTSFTLFLPTDEDMDFINKQLALDPSILSYHIVPEALSSCDLKRNFLQGSLLPTLLAGNSIKVTSNTIWNFTINGSPISHPDMFNSPFLAVHGIPTILNYTRHGGSNSPLPQQPPKQPKNGAGVVSPSPLPLPPSPSPLVQPRQPKNVIGVASPPPQHPKIDIGVASPPPQHPKIDIGVASPPQSLVPTPKTSSSAGSSNQPSVATGLFVQLGMIAFFAVAAFFLS</sequence>
<accession>A0ACC2KEC4</accession>
<keyword evidence="2" id="KW-1185">Reference proteome</keyword>
<gene>
    <name evidence="1" type="ORF">MRB53_027955</name>
</gene>
<comment type="caution">
    <text evidence="1">The sequence shown here is derived from an EMBL/GenBank/DDBJ whole genome shotgun (WGS) entry which is preliminary data.</text>
</comment>
<name>A0ACC2KEC4_PERAE</name>
<dbReference type="EMBL" id="CM056817">
    <property type="protein sequence ID" value="KAJ8619426.1"/>
    <property type="molecule type" value="Genomic_DNA"/>
</dbReference>
<evidence type="ECO:0000313" key="2">
    <source>
        <dbReference type="Proteomes" id="UP001234297"/>
    </source>
</evidence>
<organism evidence="1 2">
    <name type="scientific">Persea americana</name>
    <name type="common">Avocado</name>
    <dbReference type="NCBI Taxonomy" id="3435"/>
    <lineage>
        <taxon>Eukaryota</taxon>
        <taxon>Viridiplantae</taxon>
        <taxon>Streptophyta</taxon>
        <taxon>Embryophyta</taxon>
        <taxon>Tracheophyta</taxon>
        <taxon>Spermatophyta</taxon>
        <taxon>Magnoliopsida</taxon>
        <taxon>Magnoliidae</taxon>
        <taxon>Laurales</taxon>
        <taxon>Lauraceae</taxon>
        <taxon>Persea</taxon>
    </lineage>
</organism>
<dbReference type="Proteomes" id="UP001234297">
    <property type="component" value="Chromosome 9"/>
</dbReference>
<evidence type="ECO:0000313" key="1">
    <source>
        <dbReference type="EMBL" id="KAJ8619426.1"/>
    </source>
</evidence>